<evidence type="ECO:0000259" key="1">
    <source>
        <dbReference type="Pfam" id="PF03572"/>
    </source>
</evidence>
<dbReference type="InterPro" id="IPR029045">
    <property type="entry name" value="ClpP/crotonase-like_dom_sf"/>
</dbReference>
<gene>
    <name evidence="2" type="ORF">SAMN05444148_2068</name>
</gene>
<dbReference type="GO" id="GO:0006508">
    <property type="term" value="P:proteolysis"/>
    <property type="evidence" value="ECO:0007669"/>
    <property type="project" value="InterPro"/>
</dbReference>
<dbReference type="InterPro" id="IPR005151">
    <property type="entry name" value="Tail-specific_protease"/>
</dbReference>
<dbReference type="PANTHER" id="PTHR32060:SF30">
    <property type="entry name" value="CARBOXY-TERMINAL PROCESSING PROTEASE CTPA"/>
    <property type="match status" value="1"/>
</dbReference>
<dbReference type="GO" id="GO:0030288">
    <property type="term" value="C:outer membrane-bounded periplasmic space"/>
    <property type="evidence" value="ECO:0007669"/>
    <property type="project" value="TreeGrafter"/>
</dbReference>
<keyword evidence="3" id="KW-1185">Reference proteome</keyword>
<proteinExistence type="predicted"/>
<dbReference type="Pfam" id="PF03572">
    <property type="entry name" value="Peptidase_S41"/>
    <property type="match status" value="1"/>
</dbReference>
<dbReference type="GO" id="GO:0004175">
    <property type="term" value="F:endopeptidase activity"/>
    <property type="evidence" value="ECO:0007669"/>
    <property type="project" value="TreeGrafter"/>
</dbReference>
<dbReference type="SUPFAM" id="SSF52096">
    <property type="entry name" value="ClpP/crotonase"/>
    <property type="match status" value="1"/>
</dbReference>
<evidence type="ECO:0000313" key="3">
    <source>
        <dbReference type="Proteomes" id="UP000184522"/>
    </source>
</evidence>
<dbReference type="Gene3D" id="3.90.226.10">
    <property type="entry name" value="2-enoyl-CoA Hydratase, Chain A, domain 1"/>
    <property type="match status" value="1"/>
</dbReference>
<dbReference type="STRING" id="1089305.SAMN05444148_2068"/>
<accession>A0A1M5T5R6</accession>
<dbReference type="GO" id="GO:0008236">
    <property type="term" value="F:serine-type peptidase activity"/>
    <property type="evidence" value="ECO:0007669"/>
    <property type="project" value="InterPro"/>
</dbReference>
<dbReference type="Proteomes" id="UP000184522">
    <property type="component" value="Unassembled WGS sequence"/>
</dbReference>
<dbReference type="AlphaFoldDB" id="A0A1M5T5R6"/>
<reference evidence="3" key="1">
    <citation type="submission" date="2016-11" db="EMBL/GenBank/DDBJ databases">
        <authorList>
            <person name="Varghese N."/>
            <person name="Submissions S."/>
        </authorList>
    </citation>
    <scope>NUCLEOTIDE SEQUENCE [LARGE SCALE GENOMIC DNA]</scope>
    <source>
        <strain evidence="3">DSM 25330</strain>
    </source>
</reference>
<dbReference type="EMBL" id="FQWS01000002">
    <property type="protein sequence ID" value="SHH46052.1"/>
    <property type="molecule type" value="Genomic_DNA"/>
</dbReference>
<dbReference type="PANTHER" id="PTHR32060">
    <property type="entry name" value="TAIL-SPECIFIC PROTEASE"/>
    <property type="match status" value="1"/>
</dbReference>
<evidence type="ECO:0000313" key="2">
    <source>
        <dbReference type="EMBL" id="SHH46052.1"/>
    </source>
</evidence>
<sequence length="561" mass="64359">MLNSLRLYKKDTIFNLSILNTTEVNSAKHMKKFLLLFSLALVLSSCGSIETYNEAVTKMHPVEDLHEDVDAVYKQLKRLHPRLYQFTPKETLDFKFDSLKTAINEPMTSRAFHKELAKVTKFVGQGHMSVSPPSTRFDRKERKARLKLKFDINNLETEYLDDKLFISRARGNDSLLLHAEILEVDGKNPQDLIQKFKKTIASDGYNTTFHQRVAGKRFFGYYNQDIGRYDSITLKLKNEDSTFIKKYKRIPKAKKKTEKDSVKLDSLKKIKPKKLTKVEKKAKKLKAKKQRKDRQKYGYNYTTKLNNRNLSFVGKDSTVALLKIRGFSSGKYKDFYEETFATLDSLGTKDLVIDLRDNFGGRLNEIMTLYSYLTDKNFTLINKSEVNSRIPILKMAMSNSNSIATKAVYGLLSPVVIVHNLLHTSKKDGQLYYKFKAGKEREANPLNFKGNIYVLINGNSFSASSILSTQLQGSNRSTFVGEETGGAYNGTVAGFYKIYELPNTKVRARIGLMHIDSKYKTEPDGYGVKPDIEIIPTYQDRLNNIDPELEWVLKDIESRKQ</sequence>
<organism evidence="2 3">
    <name type="scientific">Winogradskyella jejuensis</name>
    <dbReference type="NCBI Taxonomy" id="1089305"/>
    <lineage>
        <taxon>Bacteria</taxon>
        <taxon>Pseudomonadati</taxon>
        <taxon>Bacteroidota</taxon>
        <taxon>Flavobacteriia</taxon>
        <taxon>Flavobacteriales</taxon>
        <taxon>Flavobacteriaceae</taxon>
        <taxon>Winogradskyella</taxon>
    </lineage>
</organism>
<name>A0A1M5T5R6_9FLAO</name>
<dbReference type="GO" id="GO:0007165">
    <property type="term" value="P:signal transduction"/>
    <property type="evidence" value="ECO:0007669"/>
    <property type="project" value="TreeGrafter"/>
</dbReference>
<feature type="domain" description="Tail specific protease" evidence="1">
    <location>
        <begin position="319"/>
        <end position="534"/>
    </location>
</feature>
<protein>
    <submittedName>
        <fullName evidence="2">Peptidase family S41</fullName>
    </submittedName>
</protein>